<comment type="caution">
    <text evidence="3">The sequence shown here is derived from an EMBL/GenBank/DDBJ whole genome shotgun (WGS) entry which is preliminary data.</text>
</comment>
<protein>
    <submittedName>
        <fullName evidence="3">Uncharacterized protein</fullName>
    </submittedName>
</protein>
<evidence type="ECO:0000313" key="3">
    <source>
        <dbReference type="EMBL" id="EKS37834.1"/>
    </source>
</evidence>
<accession>K8PAQ5</accession>
<keyword evidence="2" id="KW-0812">Transmembrane</keyword>
<dbReference type="OrthoDB" id="8159109at2"/>
<dbReference type="RefSeq" id="WP_002712650.1">
    <property type="nucleotide sequence ID" value="NZ_KB375281.1"/>
</dbReference>
<feature type="region of interest" description="Disordered" evidence="1">
    <location>
        <begin position="1"/>
        <end position="22"/>
    </location>
</feature>
<name>K8PAQ5_9BRAD</name>
<dbReference type="Proteomes" id="UP000001095">
    <property type="component" value="Unassembled WGS sequence"/>
</dbReference>
<keyword evidence="4" id="KW-1185">Reference proteome</keyword>
<feature type="transmembrane region" description="Helical" evidence="2">
    <location>
        <begin position="138"/>
        <end position="159"/>
    </location>
</feature>
<keyword evidence="2" id="KW-1133">Transmembrane helix</keyword>
<proteinExistence type="predicted"/>
<sequence length="207" mass="22934">MLAQMFKTGPRDSAGETGTDGDGTHYVFKPSLVGSAWQFDLTDQGLSWQVKGKHGLWPLDKIAAIRLSYRPVSMQSRRFRADIEDTRGERVSIYSTTWHTVALMSPQDDGYRAFILELHRRLAAINSKAVLVVGINPAIYWAGLVMTALVGAAMLGLMIRAMMMGQYGGVLFLAGFAALFGWQIGGFMRRNQPRGYTFEALPKDVLP</sequence>
<reference evidence="3 4" key="1">
    <citation type="submission" date="2012-04" db="EMBL/GenBank/DDBJ databases">
        <title>The Genome Sequence of Afipia clevelandensis ATCC 49720.</title>
        <authorList>
            <consortium name="The Broad Institute Genome Sequencing Platform"/>
            <person name="Earl A."/>
            <person name="Ward D."/>
            <person name="Feldgarden M."/>
            <person name="Gevers D."/>
            <person name="Huys G."/>
            <person name="Walker B."/>
            <person name="Young S.K."/>
            <person name="Zeng Q."/>
            <person name="Gargeya S."/>
            <person name="Fitzgerald M."/>
            <person name="Haas B."/>
            <person name="Abouelleil A."/>
            <person name="Alvarado L."/>
            <person name="Arachchi H.M."/>
            <person name="Berlin A."/>
            <person name="Chapman S.B."/>
            <person name="Goldberg J."/>
            <person name="Griggs A."/>
            <person name="Gujja S."/>
            <person name="Hansen M."/>
            <person name="Howarth C."/>
            <person name="Imamovic A."/>
            <person name="Larimer J."/>
            <person name="McCowen C."/>
            <person name="Montmayeur A."/>
            <person name="Murphy C."/>
            <person name="Neiman D."/>
            <person name="Pearson M."/>
            <person name="Priest M."/>
            <person name="Roberts A."/>
            <person name="Saif S."/>
            <person name="Shea T."/>
            <person name="Sisk P."/>
            <person name="Sykes S."/>
            <person name="Wortman J."/>
            <person name="Nusbaum C."/>
            <person name="Birren B."/>
        </authorList>
    </citation>
    <scope>NUCLEOTIDE SEQUENCE [LARGE SCALE GENOMIC DNA]</scope>
    <source>
        <strain evidence="3 4">ATCC 49720</strain>
    </source>
</reference>
<evidence type="ECO:0000256" key="1">
    <source>
        <dbReference type="SAM" id="MobiDB-lite"/>
    </source>
</evidence>
<gene>
    <name evidence="3" type="ORF">HMPREF9696_01784</name>
</gene>
<keyword evidence="2" id="KW-0472">Membrane</keyword>
<dbReference type="EMBL" id="AGWY01000007">
    <property type="protein sequence ID" value="EKS37834.1"/>
    <property type="molecule type" value="Genomic_DNA"/>
</dbReference>
<dbReference type="AlphaFoldDB" id="K8PAQ5"/>
<organism evidence="3 4">
    <name type="scientific">Afipia clevelandensis ATCC 49720</name>
    <dbReference type="NCBI Taxonomy" id="883079"/>
    <lineage>
        <taxon>Bacteria</taxon>
        <taxon>Pseudomonadati</taxon>
        <taxon>Pseudomonadota</taxon>
        <taxon>Alphaproteobacteria</taxon>
        <taxon>Hyphomicrobiales</taxon>
        <taxon>Nitrobacteraceae</taxon>
        <taxon>Afipia</taxon>
    </lineage>
</organism>
<dbReference type="HOGENOM" id="CLU_119030_0_0_5"/>
<feature type="transmembrane region" description="Helical" evidence="2">
    <location>
        <begin position="165"/>
        <end position="184"/>
    </location>
</feature>
<evidence type="ECO:0000313" key="4">
    <source>
        <dbReference type="Proteomes" id="UP000001095"/>
    </source>
</evidence>
<dbReference type="PATRIC" id="fig|883079.3.peg.1809"/>
<evidence type="ECO:0000256" key="2">
    <source>
        <dbReference type="SAM" id="Phobius"/>
    </source>
</evidence>